<dbReference type="Proteomes" id="UP000765802">
    <property type="component" value="Unassembled WGS sequence"/>
</dbReference>
<accession>A0ABR7ME66</accession>
<evidence type="ECO:0000259" key="1">
    <source>
        <dbReference type="PROSITE" id="PS50042"/>
    </source>
</evidence>
<dbReference type="InterPro" id="IPR000595">
    <property type="entry name" value="cNMP-bd_dom"/>
</dbReference>
<feature type="domain" description="Cyclic nucleotide-binding" evidence="1">
    <location>
        <begin position="15"/>
        <end position="117"/>
    </location>
</feature>
<gene>
    <name evidence="2" type="ORF">BC349_18550</name>
</gene>
<sequence length="199" mass="23318">MMSTMTPNLYSYVSRFVSLTREEEKLFMQHLQVMTCSPKQVLTKVGDMEQHVYFIQKGLVRKFFYRDQEEVTVQISMEGDLVSSSVSFLSGVPSEFVIETLEPCTLAFFTKSSLETMYDFSANFEKMGRLISLEWMLYKERWDIIRMVRSPKERFIQLLAEKPGLLHRVPQKYIASMLNIKPETLSRYKKLMAEASENT</sequence>
<dbReference type="InterPro" id="IPR018490">
    <property type="entry name" value="cNMP-bd_dom_sf"/>
</dbReference>
<evidence type="ECO:0000313" key="2">
    <source>
        <dbReference type="EMBL" id="MBC6493060.1"/>
    </source>
</evidence>
<protein>
    <recommendedName>
        <fullName evidence="1">Cyclic nucleotide-binding domain-containing protein</fullName>
    </recommendedName>
</protein>
<evidence type="ECO:0000313" key="3">
    <source>
        <dbReference type="Proteomes" id="UP000765802"/>
    </source>
</evidence>
<organism evidence="2 3">
    <name type="scientific">Flavihumibacter stibioxidans</name>
    <dbReference type="NCBI Taxonomy" id="1834163"/>
    <lineage>
        <taxon>Bacteria</taxon>
        <taxon>Pseudomonadati</taxon>
        <taxon>Bacteroidota</taxon>
        <taxon>Chitinophagia</taxon>
        <taxon>Chitinophagales</taxon>
        <taxon>Chitinophagaceae</taxon>
        <taxon>Flavihumibacter</taxon>
    </lineage>
</organism>
<comment type="caution">
    <text evidence="2">The sequence shown here is derived from an EMBL/GenBank/DDBJ whole genome shotgun (WGS) entry which is preliminary data.</text>
</comment>
<reference evidence="2 3" key="1">
    <citation type="submission" date="2016-07" db="EMBL/GenBank/DDBJ databases">
        <title>Genome analysis of Flavihumibacter stibioxidans YS-17.</title>
        <authorList>
            <person name="Shi K."/>
            <person name="Han Y."/>
            <person name="Wang G."/>
        </authorList>
    </citation>
    <scope>NUCLEOTIDE SEQUENCE [LARGE SCALE GENOMIC DNA]</scope>
    <source>
        <strain evidence="2 3">YS-17</strain>
    </source>
</reference>
<keyword evidence="3" id="KW-1185">Reference proteome</keyword>
<dbReference type="InterPro" id="IPR014710">
    <property type="entry name" value="RmlC-like_jellyroll"/>
</dbReference>
<dbReference type="PROSITE" id="PS50042">
    <property type="entry name" value="CNMP_BINDING_3"/>
    <property type="match status" value="1"/>
</dbReference>
<name>A0ABR7ME66_9BACT</name>
<dbReference type="Gene3D" id="2.60.120.10">
    <property type="entry name" value="Jelly Rolls"/>
    <property type="match status" value="1"/>
</dbReference>
<dbReference type="Pfam" id="PF00027">
    <property type="entry name" value="cNMP_binding"/>
    <property type="match status" value="1"/>
</dbReference>
<dbReference type="EMBL" id="MBUA01000031">
    <property type="protein sequence ID" value="MBC6493060.1"/>
    <property type="molecule type" value="Genomic_DNA"/>
</dbReference>
<dbReference type="SUPFAM" id="SSF51206">
    <property type="entry name" value="cAMP-binding domain-like"/>
    <property type="match status" value="1"/>
</dbReference>
<dbReference type="CDD" id="cd00038">
    <property type="entry name" value="CAP_ED"/>
    <property type="match status" value="1"/>
</dbReference>
<proteinExistence type="predicted"/>